<dbReference type="AlphaFoldDB" id="A0A4R4AUP9"/>
<reference evidence="1 2" key="1">
    <citation type="submission" date="2019-03" db="EMBL/GenBank/DDBJ databases">
        <title>Above-ground endophytic microbial communities from plants in different locations in the United States.</title>
        <authorList>
            <person name="Frank C."/>
        </authorList>
    </citation>
    <scope>NUCLEOTIDE SEQUENCE [LARGE SCALE GENOMIC DNA]</scope>
    <source>
        <strain evidence="1 2">LP_2_YM</strain>
    </source>
</reference>
<sequence length="139" mass="16225">NLSELAIRYLSEINSKSTNNYRAILIEACEHAKLNNKNKALELLEKGLKISNELKNEEYQHRFKILLAINNEIPGGKLEPIILAGMIYFEKENLYEYIDEYNEKLAIKFYHEDNHSKASKYFYLSSKARKKSHNKGALK</sequence>
<accession>A0A4R4AUP9</accession>
<dbReference type="EMBL" id="SMDG01000054">
    <property type="protein sequence ID" value="TCW43365.1"/>
    <property type="molecule type" value="Genomic_DNA"/>
</dbReference>
<dbReference type="Proteomes" id="UP000295285">
    <property type="component" value="Unassembled WGS sequence"/>
</dbReference>
<evidence type="ECO:0000313" key="2">
    <source>
        <dbReference type="Proteomes" id="UP000295285"/>
    </source>
</evidence>
<dbReference type="Gene3D" id="1.25.40.10">
    <property type="entry name" value="Tetratricopeptide repeat domain"/>
    <property type="match status" value="1"/>
</dbReference>
<evidence type="ECO:0000313" key="1">
    <source>
        <dbReference type="EMBL" id="TCW43365.1"/>
    </source>
</evidence>
<comment type="caution">
    <text evidence="1">The sequence shown here is derived from an EMBL/GenBank/DDBJ whole genome shotgun (WGS) entry which is preliminary data.</text>
</comment>
<gene>
    <name evidence="1" type="ORF">EC910_1549</name>
</gene>
<name>A0A4R4AUP9_BACTU</name>
<feature type="non-terminal residue" evidence="1">
    <location>
        <position position="1"/>
    </location>
</feature>
<protein>
    <submittedName>
        <fullName evidence="1">Uncharacterized protein</fullName>
    </submittedName>
</protein>
<dbReference type="SUPFAM" id="SSF48452">
    <property type="entry name" value="TPR-like"/>
    <property type="match status" value="1"/>
</dbReference>
<dbReference type="InterPro" id="IPR011990">
    <property type="entry name" value="TPR-like_helical_dom_sf"/>
</dbReference>
<organism evidence="1 2">
    <name type="scientific">Bacillus thuringiensis</name>
    <dbReference type="NCBI Taxonomy" id="1428"/>
    <lineage>
        <taxon>Bacteria</taxon>
        <taxon>Bacillati</taxon>
        <taxon>Bacillota</taxon>
        <taxon>Bacilli</taxon>
        <taxon>Bacillales</taxon>
        <taxon>Bacillaceae</taxon>
        <taxon>Bacillus</taxon>
        <taxon>Bacillus cereus group</taxon>
    </lineage>
</organism>
<proteinExistence type="predicted"/>